<proteinExistence type="predicted"/>
<evidence type="ECO:0000313" key="1">
    <source>
        <dbReference type="EMBL" id="KAG7560184.1"/>
    </source>
</evidence>
<feature type="non-terminal residue" evidence="1">
    <location>
        <position position="36"/>
    </location>
</feature>
<gene>
    <name evidence="1" type="ORF">ISN45_Aa05g017320</name>
</gene>
<evidence type="ECO:0000313" key="2">
    <source>
        <dbReference type="Proteomes" id="UP000694240"/>
    </source>
</evidence>
<reference evidence="1 2" key="1">
    <citation type="submission" date="2020-12" db="EMBL/GenBank/DDBJ databases">
        <title>Concerted genomic and epigenomic changes stabilize Arabidopsis allopolyploids.</title>
        <authorList>
            <person name="Chen Z."/>
        </authorList>
    </citation>
    <scope>NUCLEOTIDE SEQUENCE [LARGE SCALE GENOMIC DNA]</scope>
    <source>
        <strain evidence="1">Allo738</strain>
        <tissue evidence="1">Leaf</tissue>
    </source>
</reference>
<name>A0A8T1ZP27_9BRAS</name>
<dbReference type="Proteomes" id="UP000694240">
    <property type="component" value="Chromosome 10"/>
</dbReference>
<dbReference type="EMBL" id="JAEFBK010000010">
    <property type="protein sequence ID" value="KAG7560184.1"/>
    <property type="molecule type" value="Genomic_DNA"/>
</dbReference>
<protein>
    <submittedName>
        <fullName evidence="1">SWAP/Surp superfamily</fullName>
    </submittedName>
</protein>
<comment type="caution">
    <text evidence="1">The sequence shown here is derived from an EMBL/GenBank/DDBJ whole genome shotgun (WGS) entry which is preliminary data.</text>
</comment>
<accession>A0A8T1ZP27</accession>
<dbReference type="AlphaFoldDB" id="A0A8T1ZP27"/>
<organism evidence="1 2">
    <name type="scientific">Arabidopsis thaliana x Arabidopsis arenosa</name>
    <dbReference type="NCBI Taxonomy" id="1240361"/>
    <lineage>
        <taxon>Eukaryota</taxon>
        <taxon>Viridiplantae</taxon>
        <taxon>Streptophyta</taxon>
        <taxon>Embryophyta</taxon>
        <taxon>Tracheophyta</taxon>
        <taxon>Spermatophyta</taxon>
        <taxon>Magnoliopsida</taxon>
        <taxon>eudicotyledons</taxon>
        <taxon>Gunneridae</taxon>
        <taxon>Pentapetalae</taxon>
        <taxon>rosids</taxon>
        <taxon>malvids</taxon>
        <taxon>Brassicales</taxon>
        <taxon>Brassicaceae</taxon>
        <taxon>Camelineae</taxon>
        <taxon>Arabidopsis</taxon>
    </lineage>
</organism>
<sequence length="36" mass="4170">MSITEQPPDLETIGWIEKMAYLVALKGPEFEKEMMI</sequence>
<keyword evidence="2" id="KW-1185">Reference proteome</keyword>